<evidence type="ECO:0000313" key="2">
    <source>
        <dbReference type="EMBL" id="KOO83534.1"/>
    </source>
</evidence>
<name>A0AB34TKE4_STEMA</name>
<gene>
    <name evidence="2" type="ORF">VL23_10075</name>
</gene>
<dbReference type="InterPro" id="IPR010982">
    <property type="entry name" value="Lambda_DNA-bd_dom_sf"/>
</dbReference>
<dbReference type="InterPro" id="IPR001387">
    <property type="entry name" value="Cro/C1-type_HTH"/>
</dbReference>
<comment type="caution">
    <text evidence="2">The sequence shown here is derived from an EMBL/GenBank/DDBJ whole genome shotgun (WGS) entry which is preliminary data.</text>
</comment>
<sequence length="143" mass="15089">MSVGLRLKEERKRLGLTQEAMGVACGVTKRTQIFYEMDSVGASAAYLTAAYELGVDVVYLLTGTRERLAEADADLLDAWRGASPSARAAVMAALRGVAPASATSAPRTSFENTSIGQQISGDVDLRGQKIVVKAPKGSKKAAR</sequence>
<dbReference type="CDD" id="cd00093">
    <property type="entry name" value="HTH_XRE"/>
    <property type="match status" value="1"/>
</dbReference>
<dbReference type="SMART" id="SM00530">
    <property type="entry name" value="HTH_XRE"/>
    <property type="match status" value="1"/>
</dbReference>
<dbReference type="AlphaFoldDB" id="A0AB34TKE4"/>
<feature type="domain" description="HTH cro/C1-type" evidence="1">
    <location>
        <begin position="7"/>
        <end position="60"/>
    </location>
</feature>
<dbReference type="RefSeq" id="WP_065428244.1">
    <property type="nucleotide sequence ID" value="NZ_JZIW01000001.1"/>
</dbReference>
<dbReference type="PROSITE" id="PS50943">
    <property type="entry name" value="HTH_CROC1"/>
    <property type="match status" value="1"/>
</dbReference>
<dbReference type="SUPFAM" id="SSF47413">
    <property type="entry name" value="lambda repressor-like DNA-binding domains"/>
    <property type="match status" value="1"/>
</dbReference>
<organism evidence="2 3">
    <name type="scientific">Stenotrophomonas maltophilia</name>
    <name type="common">Pseudomonas maltophilia</name>
    <name type="synonym">Xanthomonas maltophilia</name>
    <dbReference type="NCBI Taxonomy" id="40324"/>
    <lineage>
        <taxon>Bacteria</taxon>
        <taxon>Pseudomonadati</taxon>
        <taxon>Pseudomonadota</taxon>
        <taxon>Gammaproteobacteria</taxon>
        <taxon>Lysobacterales</taxon>
        <taxon>Lysobacteraceae</taxon>
        <taxon>Stenotrophomonas</taxon>
        <taxon>Stenotrophomonas maltophilia group</taxon>
    </lineage>
</organism>
<dbReference type="EMBL" id="JZIW01000001">
    <property type="protein sequence ID" value="KOO83534.1"/>
    <property type="molecule type" value="Genomic_DNA"/>
</dbReference>
<reference evidence="2 3" key="1">
    <citation type="journal article" date="2015" name="Antimicrob. Agents Chemother.">
        <title>Whole-Genome Sequencing Identifies Emergence of a Quinolone Resistance Mutation in a Case of Stenotrophomonas maltophilia Bacteremia.</title>
        <authorList>
            <person name="Pak T.R."/>
            <person name="Altman D.R."/>
            <person name="Attie O."/>
            <person name="Sebra R."/>
            <person name="Hamula C.L."/>
            <person name="Lewis M."/>
            <person name="Deikus G."/>
            <person name="Newman L.C."/>
            <person name="Fang G."/>
            <person name="Hand J."/>
            <person name="Papel G."/>
            <person name="Wallach F."/>
            <person name="Schadt E.E."/>
            <person name="Huprikar S."/>
            <person name="van Bakel H."/>
            <person name="Kasarskis A."/>
            <person name="Bashir A."/>
        </authorList>
    </citation>
    <scope>NUCLEOTIDE SEQUENCE [LARGE SCALE GENOMIC DNA]</scope>
    <source>
        <strain evidence="2 3">ISMMS6</strain>
    </source>
</reference>
<evidence type="ECO:0000259" key="1">
    <source>
        <dbReference type="PROSITE" id="PS50943"/>
    </source>
</evidence>
<protein>
    <recommendedName>
        <fullName evidence="1">HTH cro/C1-type domain-containing protein</fullName>
    </recommendedName>
</protein>
<dbReference type="Gene3D" id="1.10.260.40">
    <property type="entry name" value="lambda repressor-like DNA-binding domains"/>
    <property type="match status" value="1"/>
</dbReference>
<accession>A0AB34TKE4</accession>
<dbReference type="Proteomes" id="UP000037632">
    <property type="component" value="Unassembled WGS sequence"/>
</dbReference>
<evidence type="ECO:0000313" key="3">
    <source>
        <dbReference type="Proteomes" id="UP000037632"/>
    </source>
</evidence>
<dbReference type="GO" id="GO:0003677">
    <property type="term" value="F:DNA binding"/>
    <property type="evidence" value="ECO:0007669"/>
    <property type="project" value="InterPro"/>
</dbReference>
<proteinExistence type="predicted"/>